<dbReference type="EMBL" id="BAABFU010000001">
    <property type="protein sequence ID" value="GAA4343678.1"/>
    <property type="molecule type" value="Genomic_DNA"/>
</dbReference>
<evidence type="ECO:0000256" key="2">
    <source>
        <dbReference type="ARBA" id="ARBA00022801"/>
    </source>
</evidence>
<dbReference type="InterPro" id="IPR050884">
    <property type="entry name" value="CNP_phosphodiesterase-III"/>
</dbReference>
<dbReference type="SUPFAM" id="SSF56300">
    <property type="entry name" value="Metallo-dependent phosphatases"/>
    <property type="match status" value="1"/>
</dbReference>
<accession>A0ABP8HSJ2</accession>
<dbReference type="NCBIfam" id="NF008359">
    <property type="entry name" value="PRK11148.1"/>
    <property type="match status" value="1"/>
</dbReference>
<reference evidence="7" key="1">
    <citation type="journal article" date="2019" name="Int. J. Syst. Evol. Microbiol.">
        <title>The Global Catalogue of Microorganisms (GCM) 10K type strain sequencing project: providing services to taxonomists for standard genome sequencing and annotation.</title>
        <authorList>
            <consortium name="The Broad Institute Genomics Platform"/>
            <consortium name="The Broad Institute Genome Sequencing Center for Infectious Disease"/>
            <person name="Wu L."/>
            <person name="Ma J."/>
        </authorList>
    </citation>
    <scope>NUCLEOTIDE SEQUENCE [LARGE SCALE GENOMIC DNA]</scope>
    <source>
        <strain evidence="7">JCM 17727</strain>
    </source>
</reference>
<keyword evidence="7" id="KW-1185">Reference proteome</keyword>
<name>A0ABP8HSJ2_9GAMM</name>
<dbReference type="InterPro" id="IPR029052">
    <property type="entry name" value="Metallo-depent_PP-like"/>
</dbReference>
<gene>
    <name evidence="6" type="primary">cpdA</name>
    <name evidence="6" type="ORF">GCM10023150_02400</name>
</gene>
<dbReference type="PANTHER" id="PTHR42988:SF2">
    <property type="entry name" value="CYCLIC NUCLEOTIDE PHOSPHODIESTERASE CBUA0032-RELATED"/>
    <property type="match status" value="1"/>
</dbReference>
<dbReference type="CDD" id="cd07402">
    <property type="entry name" value="MPP_GpdQ"/>
    <property type="match status" value="1"/>
</dbReference>
<dbReference type="Proteomes" id="UP001501294">
    <property type="component" value="Unassembled WGS sequence"/>
</dbReference>
<evidence type="ECO:0000256" key="1">
    <source>
        <dbReference type="ARBA" id="ARBA00022723"/>
    </source>
</evidence>
<dbReference type="PANTHER" id="PTHR42988">
    <property type="entry name" value="PHOSPHOHYDROLASE"/>
    <property type="match status" value="1"/>
</dbReference>
<comment type="similarity">
    <text evidence="4">Belongs to the cyclic nucleotide phosphodiesterase class-III family.</text>
</comment>
<dbReference type="InterPro" id="IPR004843">
    <property type="entry name" value="Calcineurin-like_PHP"/>
</dbReference>
<evidence type="ECO:0000259" key="5">
    <source>
        <dbReference type="Pfam" id="PF00149"/>
    </source>
</evidence>
<organism evidence="6 7">
    <name type="scientific">Kangiella taiwanensis</name>
    <dbReference type="NCBI Taxonomy" id="1079179"/>
    <lineage>
        <taxon>Bacteria</taxon>
        <taxon>Pseudomonadati</taxon>
        <taxon>Pseudomonadota</taxon>
        <taxon>Gammaproteobacteria</taxon>
        <taxon>Kangiellales</taxon>
        <taxon>Kangiellaceae</taxon>
        <taxon>Kangiella</taxon>
    </lineage>
</organism>
<evidence type="ECO:0000256" key="4">
    <source>
        <dbReference type="ARBA" id="ARBA00025742"/>
    </source>
</evidence>
<feature type="domain" description="Calcineurin-like phosphoesterase" evidence="5">
    <location>
        <begin position="25"/>
        <end position="215"/>
    </location>
</feature>
<keyword evidence="2" id="KW-0378">Hydrolase</keyword>
<protein>
    <submittedName>
        <fullName evidence="6">3',5'-cyclic-AMP phosphodiesterase</fullName>
    </submittedName>
</protein>
<proteinExistence type="inferred from homology"/>
<dbReference type="Gene3D" id="3.60.21.10">
    <property type="match status" value="1"/>
</dbReference>
<dbReference type="RefSeq" id="WP_223577421.1">
    <property type="nucleotide sequence ID" value="NZ_BAABFU010000001.1"/>
</dbReference>
<evidence type="ECO:0000313" key="7">
    <source>
        <dbReference type="Proteomes" id="UP001501294"/>
    </source>
</evidence>
<evidence type="ECO:0000313" key="6">
    <source>
        <dbReference type="EMBL" id="GAA4343678.1"/>
    </source>
</evidence>
<keyword evidence="3" id="KW-0408">Iron</keyword>
<sequence>MNNQSLDKKYLNKEQARLFIGRSTMKVLHLSDPHLFADDTSTLLGVNTDESLLAVLDDIKRRGITPDLFVVTGDISQDYTPESYQKFVDYLAPFGKPVLSLAGNHDERPKLKRFLSQKPFSSAEQLLTEHWQLLMLNSHVPGKVHGHLADEELSWLESCLRDNQDLPTMVFTHHHPIPVGSHWLDQIGIENGQRLVDILSEHPQVKMCAFGHVHQSTDRRHKEVSYCSVPSTCVQFKQHSVDFSASQEKPGYNLYHCNNDGIISVDSFRADSYLPSVNLAISGY</sequence>
<evidence type="ECO:0000256" key="3">
    <source>
        <dbReference type="ARBA" id="ARBA00023004"/>
    </source>
</evidence>
<comment type="caution">
    <text evidence="6">The sequence shown here is derived from an EMBL/GenBank/DDBJ whole genome shotgun (WGS) entry which is preliminary data.</text>
</comment>
<dbReference type="InterPro" id="IPR026575">
    <property type="entry name" value="GpdQ/CpdA-like"/>
</dbReference>
<keyword evidence="1" id="KW-0479">Metal-binding</keyword>
<dbReference type="Pfam" id="PF00149">
    <property type="entry name" value="Metallophos"/>
    <property type="match status" value="1"/>
</dbReference>